<comment type="caution">
    <text evidence="2">The sequence shown here is derived from an EMBL/GenBank/DDBJ whole genome shotgun (WGS) entry which is preliminary data.</text>
</comment>
<evidence type="ECO:0000313" key="2">
    <source>
        <dbReference type="EMBL" id="GFY21642.1"/>
    </source>
</evidence>
<evidence type="ECO:0000256" key="1">
    <source>
        <dbReference type="SAM" id="SignalP"/>
    </source>
</evidence>
<dbReference type="EMBL" id="BMAU01021358">
    <property type="protein sequence ID" value="GFY21642.1"/>
    <property type="molecule type" value="Genomic_DNA"/>
</dbReference>
<proteinExistence type="predicted"/>
<accession>A0A8X6T525</accession>
<feature type="chain" id="PRO_5036499194" evidence="1">
    <location>
        <begin position="22"/>
        <end position="179"/>
    </location>
</feature>
<name>A0A8X6T525_TRICX</name>
<organism evidence="2 3">
    <name type="scientific">Trichonephila clavipes</name>
    <name type="common">Golden silk orbweaver</name>
    <name type="synonym">Nephila clavipes</name>
    <dbReference type="NCBI Taxonomy" id="2585209"/>
    <lineage>
        <taxon>Eukaryota</taxon>
        <taxon>Metazoa</taxon>
        <taxon>Ecdysozoa</taxon>
        <taxon>Arthropoda</taxon>
        <taxon>Chelicerata</taxon>
        <taxon>Arachnida</taxon>
        <taxon>Araneae</taxon>
        <taxon>Araneomorphae</taxon>
        <taxon>Entelegynae</taxon>
        <taxon>Araneoidea</taxon>
        <taxon>Nephilidae</taxon>
        <taxon>Trichonephila</taxon>
    </lineage>
</organism>
<keyword evidence="1" id="KW-0732">Signal</keyword>
<feature type="signal peptide" evidence="1">
    <location>
        <begin position="1"/>
        <end position="21"/>
    </location>
</feature>
<evidence type="ECO:0000313" key="3">
    <source>
        <dbReference type="Proteomes" id="UP000887159"/>
    </source>
</evidence>
<dbReference type="AlphaFoldDB" id="A0A8X6T525"/>
<sequence>MRKRLFLLLPVIDYGSELVTASDSALSKLDIVQNKALRFITGATTSTPIASMQLQTEISSSSERRQYSALSLGERLMRKEHFWHKSIPSQTRLKTQHTFLFEFQRLANVFGVSDNRLPLFRPTLFPGHLRYASANLDLVLPVHKHNSLLAELRSAALATIHERYPDQDWLHVQRPYSST</sequence>
<gene>
    <name evidence="2" type="ORF">TNCV_1167871</name>
</gene>
<protein>
    <submittedName>
        <fullName evidence="2">Uncharacterized protein LOC103524116</fullName>
    </submittedName>
</protein>
<keyword evidence="3" id="KW-1185">Reference proteome</keyword>
<dbReference type="Proteomes" id="UP000887159">
    <property type="component" value="Unassembled WGS sequence"/>
</dbReference>
<reference evidence="2" key="1">
    <citation type="submission" date="2020-08" db="EMBL/GenBank/DDBJ databases">
        <title>Multicomponent nature underlies the extraordinary mechanical properties of spider dragline silk.</title>
        <authorList>
            <person name="Kono N."/>
            <person name="Nakamura H."/>
            <person name="Mori M."/>
            <person name="Yoshida Y."/>
            <person name="Ohtoshi R."/>
            <person name="Malay A.D."/>
            <person name="Moran D.A.P."/>
            <person name="Tomita M."/>
            <person name="Numata K."/>
            <person name="Arakawa K."/>
        </authorList>
    </citation>
    <scope>NUCLEOTIDE SEQUENCE</scope>
</reference>